<evidence type="ECO:0000256" key="1">
    <source>
        <dbReference type="SAM" id="SignalP"/>
    </source>
</evidence>
<dbReference type="GeneID" id="54283042"/>
<dbReference type="OrthoDB" id="4507347at2759"/>
<evidence type="ECO:0000313" key="2">
    <source>
        <dbReference type="EMBL" id="KAF2021388.1"/>
    </source>
</evidence>
<sequence>MRILTIYLFSFVSSFALAYMIDQSCRDEGIYDEVENAVKSAFEMAEAGVAALQGAQDVDPEWADVPPRPRELQSLISSIFLHEDIIRDTMPRIPDDELTGLNYPMNTRNVKLTNVYDSLSGILKNIRDPGNTMNPSNMDVKIYCNYKLFQYSIKDGKPWVDDPDSGMSMDKNSALCGPDENTKLGVIAYAVRSVKRKGVKLTSPIQICEDLVKSVKDTRRISHRSLFKTNIGKVKSHLKEHRPFNFAQIDAYALLDVTLLHEMTHVEAGRFMDDVRLKKSAWNLPFLPKNKIEPTYYWKSIIELAKKGNYVDRPGLARPDSECAGVAFKMAAKR</sequence>
<dbReference type="EMBL" id="ML978066">
    <property type="protein sequence ID" value="KAF2021388.1"/>
    <property type="molecule type" value="Genomic_DNA"/>
</dbReference>
<proteinExistence type="predicted"/>
<name>A0A6A5Y775_9PLEO</name>
<keyword evidence="1" id="KW-0732">Signal</keyword>
<feature type="signal peptide" evidence="1">
    <location>
        <begin position="1"/>
        <end position="18"/>
    </location>
</feature>
<accession>A0A6A5Y775</accession>
<evidence type="ECO:0008006" key="4">
    <source>
        <dbReference type="Google" id="ProtNLM"/>
    </source>
</evidence>
<dbReference type="Proteomes" id="UP000799778">
    <property type="component" value="Unassembled WGS sequence"/>
</dbReference>
<keyword evidence="3" id="KW-1185">Reference proteome</keyword>
<protein>
    <recommendedName>
        <fullName evidence="4">Lysine-specific metallo-endopeptidase domain-containing protein</fullName>
    </recommendedName>
</protein>
<feature type="chain" id="PRO_5025397170" description="Lysine-specific metallo-endopeptidase domain-containing protein" evidence="1">
    <location>
        <begin position="19"/>
        <end position="334"/>
    </location>
</feature>
<gene>
    <name evidence="2" type="ORF">BU24DRAFT_404401</name>
</gene>
<organism evidence="2 3">
    <name type="scientific">Aaosphaeria arxii CBS 175.79</name>
    <dbReference type="NCBI Taxonomy" id="1450172"/>
    <lineage>
        <taxon>Eukaryota</taxon>
        <taxon>Fungi</taxon>
        <taxon>Dikarya</taxon>
        <taxon>Ascomycota</taxon>
        <taxon>Pezizomycotina</taxon>
        <taxon>Dothideomycetes</taxon>
        <taxon>Pleosporomycetidae</taxon>
        <taxon>Pleosporales</taxon>
        <taxon>Pleosporales incertae sedis</taxon>
        <taxon>Aaosphaeria</taxon>
    </lineage>
</organism>
<evidence type="ECO:0000313" key="3">
    <source>
        <dbReference type="Proteomes" id="UP000799778"/>
    </source>
</evidence>
<reference evidence="2" key="1">
    <citation type="journal article" date="2020" name="Stud. Mycol.">
        <title>101 Dothideomycetes genomes: a test case for predicting lifestyles and emergence of pathogens.</title>
        <authorList>
            <person name="Haridas S."/>
            <person name="Albert R."/>
            <person name="Binder M."/>
            <person name="Bloem J."/>
            <person name="Labutti K."/>
            <person name="Salamov A."/>
            <person name="Andreopoulos B."/>
            <person name="Baker S."/>
            <person name="Barry K."/>
            <person name="Bills G."/>
            <person name="Bluhm B."/>
            <person name="Cannon C."/>
            <person name="Castanera R."/>
            <person name="Culley D."/>
            <person name="Daum C."/>
            <person name="Ezra D."/>
            <person name="Gonzalez J."/>
            <person name="Henrissat B."/>
            <person name="Kuo A."/>
            <person name="Liang C."/>
            <person name="Lipzen A."/>
            <person name="Lutzoni F."/>
            <person name="Magnuson J."/>
            <person name="Mondo S."/>
            <person name="Nolan M."/>
            <person name="Ohm R."/>
            <person name="Pangilinan J."/>
            <person name="Park H.-J."/>
            <person name="Ramirez L."/>
            <person name="Alfaro M."/>
            <person name="Sun H."/>
            <person name="Tritt A."/>
            <person name="Yoshinaga Y."/>
            <person name="Zwiers L.-H."/>
            <person name="Turgeon B."/>
            <person name="Goodwin S."/>
            <person name="Spatafora J."/>
            <person name="Crous P."/>
            <person name="Grigoriev I."/>
        </authorList>
    </citation>
    <scope>NUCLEOTIDE SEQUENCE</scope>
    <source>
        <strain evidence="2">CBS 175.79</strain>
    </source>
</reference>
<dbReference type="RefSeq" id="XP_033389727.1">
    <property type="nucleotide sequence ID" value="XM_033525645.1"/>
</dbReference>
<dbReference type="AlphaFoldDB" id="A0A6A5Y775"/>